<dbReference type="Pfam" id="PF00005">
    <property type="entry name" value="ABC_tran"/>
    <property type="match status" value="1"/>
</dbReference>
<keyword evidence="7" id="KW-1185">Reference proteome</keyword>
<dbReference type="GO" id="GO:0005524">
    <property type="term" value="F:ATP binding"/>
    <property type="evidence" value="ECO:0007669"/>
    <property type="project" value="UniProtKB-KW"/>
</dbReference>
<accession>A0A4R3L894</accession>
<evidence type="ECO:0000313" key="6">
    <source>
        <dbReference type="EMBL" id="TCS95240.1"/>
    </source>
</evidence>
<dbReference type="InterPro" id="IPR017911">
    <property type="entry name" value="MacB-like_ATP-bd"/>
</dbReference>
<comment type="caution">
    <text evidence="6">The sequence shown here is derived from an EMBL/GenBank/DDBJ whole genome shotgun (WGS) entry which is preliminary data.</text>
</comment>
<evidence type="ECO:0000256" key="4">
    <source>
        <dbReference type="ARBA" id="ARBA00038388"/>
    </source>
</evidence>
<feature type="domain" description="ABC transporter" evidence="5">
    <location>
        <begin position="10"/>
        <end position="234"/>
    </location>
</feature>
<dbReference type="Proteomes" id="UP000294599">
    <property type="component" value="Unassembled WGS sequence"/>
</dbReference>
<gene>
    <name evidence="6" type="ORF">EDC25_11919</name>
</gene>
<dbReference type="PROSITE" id="PS00211">
    <property type="entry name" value="ABC_TRANSPORTER_1"/>
    <property type="match status" value="1"/>
</dbReference>
<dbReference type="AlphaFoldDB" id="A0A4R3L894"/>
<dbReference type="InterPro" id="IPR003439">
    <property type="entry name" value="ABC_transporter-like_ATP-bd"/>
</dbReference>
<name>A0A4R3L894_9GAMM</name>
<evidence type="ECO:0000259" key="5">
    <source>
        <dbReference type="PROSITE" id="PS50893"/>
    </source>
</evidence>
<dbReference type="OrthoDB" id="9778897at2"/>
<dbReference type="GO" id="GO:0005886">
    <property type="term" value="C:plasma membrane"/>
    <property type="evidence" value="ECO:0007669"/>
    <property type="project" value="TreeGrafter"/>
</dbReference>
<dbReference type="InterPro" id="IPR027417">
    <property type="entry name" value="P-loop_NTPase"/>
</dbReference>
<evidence type="ECO:0000256" key="2">
    <source>
        <dbReference type="ARBA" id="ARBA00022741"/>
    </source>
</evidence>
<dbReference type="EMBL" id="SMAF01000019">
    <property type="protein sequence ID" value="TCS95240.1"/>
    <property type="molecule type" value="Genomic_DNA"/>
</dbReference>
<sequence>MTASKPVPIIQVEHLSKIYNAGTPGEVRALDDVTFDIHGGEFMAIMGPSGSGKSTLMNMIGCLDTPTAGRYLCDGVDVATLDAEQRAQLRLSKIGFVFQGFHLLPRMSALENVMLPLVYAGVPRGERAALAEQALAAVGLGERGRHRPSELSGGQQQRVAIARALINSPPILLADEPTGALDSRTGEEILALFKRLRDDGHTVILITHDAHVAEHADRTIHIRDGRLFDPASEVTR</sequence>
<protein>
    <submittedName>
        <fullName evidence="6">Putative ABC transport system ATP-binding protein</fullName>
    </submittedName>
</protein>
<dbReference type="PROSITE" id="PS50893">
    <property type="entry name" value="ABC_TRANSPORTER_2"/>
    <property type="match status" value="1"/>
</dbReference>
<dbReference type="GO" id="GO:0022857">
    <property type="term" value="F:transmembrane transporter activity"/>
    <property type="evidence" value="ECO:0007669"/>
    <property type="project" value="TreeGrafter"/>
</dbReference>
<dbReference type="GO" id="GO:0016887">
    <property type="term" value="F:ATP hydrolysis activity"/>
    <property type="evidence" value="ECO:0007669"/>
    <property type="project" value="InterPro"/>
</dbReference>
<comment type="similarity">
    <text evidence="4">Belongs to the ABC transporter superfamily. Macrolide exporter (TC 3.A.1.122) family.</text>
</comment>
<evidence type="ECO:0000256" key="1">
    <source>
        <dbReference type="ARBA" id="ARBA00022448"/>
    </source>
</evidence>
<dbReference type="PANTHER" id="PTHR24220">
    <property type="entry name" value="IMPORT ATP-BINDING PROTEIN"/>
    <property type="match status" value="1"/>
</dbReference>
<dbReference type="PANTHER" id="PTHR24220:SF86">
    <property type="entry name" value="ABC TRANSPORTER ABCH.1"/>
    <property type="match status" value="1"/>
</dbReference>
<dbReference type="Gene3D" id="3.40.50.300">
    <property type="entry name" value="P-loop containing nucleotide triphosphate hydrolases"/>
    <property type="match status" value="1"/>
</dbReference>
<evidence type="ECO:0000256" key="3">
    <source>
        <dbReference type="ARBA" id="ARBA00022840"/>
    </source>
</evidence>
<proteinExistence type="inferred from homology"/>
<organism evidence="6 7">
    <name type="scientific">Pseudofulvimonas gallinarii</name>
    <dbReference type="NCBI Taxonomy" id="634155"/>
    <lineage>
        <taxon>Bacteria</taxon>
        <taxon>Pseudomonadati</taxon>
        <taxon>Pseudomonadota</taxon>
        <taxon>Gammaproteobacteria</taxon>
        <taxon>Lysobacterales</taxon>
        <taxon>Rhodanobacteraceae</taxon>
        <taxon>Pseudofulvimonas</taxon>
    </lineage>
</organism>
<dbReference type="InterPro" id="IPR003593">
    <property type="entry name" value="AAA+_ATPase"/>
</dbReference>
<dbReference type="RefSeq" id="WP_123521675.1">
    <property type="nucleotide sequence ID" value="NZ_MJEV01000069.1"/>
</dbReference>
<dbReference type="InterPro" id="IPR017871">
    <property type="entry name" value="ABC_transporter-like_CS"/>
</dbReference>
<keyword evidence="1" id="KW-0813">Transport</keyword>
<dbReference type="InterPro" id="IPR015854">
    <property type="entry name" value="ABC_transpr_LolD-like"/>
</dbReference>
<evidence type="ECO:0000313" key="7">
    <source>
        <dbReference type="Proteomes" id="UP000294599"/>
    </source>
</evidence>
<keyword evidence="2" id="KW-0547">Nucleotide-binding</keyword>
<reference evidence="6 7" key="1">
    <citation type="submission" date="2019-03" db="EMBL/GenBank/DDBJ databases">
        <title>Genomic Encyclopedia of Type Strains, Phase IV (KMG-IV): sequencing the most valuable type-strain genomes for metagenomic binning, comparative biology and taxonomic classification.</title>
        <authorList>
            <person name="Goeker M."/>
        </authorList>
    </citation>
    <scope>NUCLEOTIDE SEQUENCE [LARGE SCALE GENOMIC DNA]</scope>
    <source>
        <strain evidence="6 7">DSM 21944</strain>
    </source>
</reference>
<dbReference type="CDD" id="cd03255">
    <property type="entry name" value="ABC_MJ0796_LolCDE_FtsE"/>
    <property type="match status" value="1"/>
</dbReference>
<keyword evidence="3 6" id="KW-0067">ATP-binding</keyword>
<dbReference type="GO" id="GO:1902495">
    <property type="term" value="C:transmembrane transporter complex"/>
    <property type="evidence" value="ECO:0007669"/>
    <property type="project" value="UniProtKB-ARBA"/>
</dbReference>
<dbReference type="SUPFAM" id="SSF52540">
    <property type="entry name" value="P-loop containing nucleoside triphosphate hydrolases"/>
    <property type="match status" value="1"/>
</dbReference>
<dbReference type="SMART" id="SM00382">
    <property type="entry name" value="AAA"/>
    <property type="match status" value="1"/>
</dbReference>
<dbReference type="FunFam" id="3.40.50.300:FF:000032">
    <property type="entry name" value="Export ABC transporter ATP-binding protein"/>
    <property type="match status" value="1"/>
</dbReference>